<dbReference type="GO" id="GO:0016491">
    <property type="term" value="F:oxidoreductase activity"/>
    <property type="evidence" value="ECO:0007669"/>
    <property type="project" value="UniProtKB-KW"/>
</dbReference>
<protein>
    <submittedName>
        <fullName evidence="3">NAD(P)-dependent dehydrogenase (Short-subunit alcohol dehydrogenase family)</fullName>
    </submittedName>
</protein>
<reference evidence="3 4" key="1">
    <citation type="submission" date="2019-07" db="EMBL/GenBank/DDBJ databases">
        <title>Genomic Encyclopedia of Type Strains, Phase I: the one thousand microbial genomes (KMG-I) project.</title>
        <authorList>
            <person name="Kyrpides N."/>
        </authorList>
    </citation>
    <scope>NUCLEOTIDE SEQUENCE [LARGE SCALE GENOMIC DNA]</scope>
    <source>
        <strain evidence="3 4">DSM 13558</strain>
    </source>
</reference>
<organism evidence="3 4">
    <name type="scientific">Sedimentibacter saalensis</name>
    <dbReference type="NCBI Taxonomy" id="130788"/>
    <lineage>
        <taxon>Bacteria</taxon>
        <taxon>Bacillati</taxon>
        <taxon>Bacillota</taxon>
        <taxon>Tissierellia</taxon>
        <taxon>Sedimentibacter</taxon>
    </lineage>
</organism>
<gene>
    <name evidence="3" type="ORF">LY60_00224</name>
</gene>
<dbReference type="NCBIfam" id="NF005559">
    <property type="entry name" value="PRK07231.1"/>
    <property type="match status" value="1"/>
</dbReference>
<evidence type="ECO:0000313" key="4">
    <source>
        <dbReference type="Proteomes" id="UP000315343"/>
    </source>
</evidence>
<dbReference type="Gene3D" id="3.40.50.720">
    <property type="entry name" value="NAD(P)-binding Rossmann-like Domain"/>
    <property type="match status" value="1"/>
</dbReference>
<name>A0A562JKX8_9FIRM</name>
<dbReference type="PANTHER" id="PTHR24321:SF15">
    <property type="entry name" value="OXIDOREDUCTASE UCPA"/>
    <property type="match status" value="1"/>
</dbReference>
<dbReference type="OrthoDB" id="9803333at2"/>
<keyword evidence="4" id="KW-1185">Reference proteome</keyword>
<dbReference type="InterPro" id="IPR036291">
    <property type="entry name" value="NAD(P)-bd_dom_sf"/>
</dbReference>
<comment type="caution">
    <text evidence="3">The sequence shown here is derived from an EMBL/GenBank/DDBJ whole genome shotgun (WGS) entry which is preliminary data.</text>
</comment>
<dbReference type="SUPFAM" id="SSF51735">
    <property type="entry name" value="NAD(P)-binding Rossmann-fold domains"/>
    <property type="match status" value="1"/>
</dbReference>
<dbReference type="PROSITE" id="PS00061">
    <property type="entry name" value="ADH_SHORT"/>
    <property type="match status" value="1"/>
</dbReference>
<comment type="similarity">
    <text evidence="1">Belongs to the short-chain dehydrogenases/reductases (SDR) family.</text>
</comment>
<dbReference type="Proteomes" id="UP000315343">
    <property type="component" value="Unassembled WGS sequence"/>
</dbReference>
<evidence type="ECO:0000313" key="3">
    <source>
        <dbReference type="EMBL" id="TWH83613.1"/>
    </source>
</evidence>
<dbReference type="AlphaFoldDB" id="A0A562JKX8"/>
<sequence>MGRLDNKVAMITGGAMGIGEADALLFSKEGAKVVITDIDAIQGKKVVDAIRNDGSEAMFIKLNVAKEEEWDNAISETIKTYGKINILVNNAGVSLGKNIEQTTLAEWNNVMDINSKGVFLGTKNAIIAMKENGENCSIINRSSIDGQVGEPDLAAYCASKGAVTILTKAAALHCGKKGYKIRVNSVHPGYVHTSLTEKEASDSGLSDDEYFSNVGKLHPIGYIGRPMDIAYGDLYLASDESIFVTGSELTIDGGWTAQ</sequence>
<evidence type="ECO:0000256" key="1">
    <source>
        <dbReference type="ARBA" id="ARBA00006484"/>
    </source>
</evidence>
<dbReference type="Pfam" id="PF13561">
    <property type="entry name" value="adh_short_C2"/>
    <property type="match status" value="1"/>
</dbReference>
<dbReference type="PRINTS" id="PR00081">
    <property type="entry name" value="GDHRDH"/>
</dbReference>
<dbReference type="InterPro" id="IPR020904">
    <property type="entry name" value="Sc_DH/Rdtase_CS"/>
</dbReference>
<dbReference type="FunFam" id="3.40.50.720:FF:000084">
    <property type="entry name" value="Short-chain dehydrogenase reductase"/>
    <property type="match status" value="1"/>
</dbReference>
<proteinExistence type="inferred from homology"/>
<dbReference type="InterPro" id="IPR002347">
    <property type="entry name" value="SDR_fam"/>
</dbReference>
<dbReference type="PRINTS" id="PR00080">
    <property type="entry name" value="SDRFAMILY"/>
</dbReference>
<keyword evidence="2" id="KW-0560">Oxidoreductase</keyword>
<dbReference type="EMBL" id="VLKH01000001">
    <property type="protein sequence ID" value="TWH83613.1"/>
    <property type="molecule type" value="Genomic_DNA"/>
</dbReference>
<evidence type="ECO:0000256" key="2">
    <source>
        <dbReference type="ARBA" id="ARBA00023002"/>
    </source>
</evidence>
<accession>A0A562JKX8</accession>
<dbReference type="PANTHER" id="PTHR24321">
    <property type="entry name" value="DEHYDROGENASES, SHORT CHAIN"/>
    <property type="match status" value="1"/>
</dbReference>
<dbReference type="GO" id="GO:0008206">
    <property type="term" value="P:bile acid metabolic process"/>
    <property type="evidence" value="ECO:0007669"/>
    <property type="project" value="UniProtKB-ARBA"/>
</dbReference>
<dbReference type="RefSeq" id="WP_145078788.1">
    <property type="nucleotide sequence ID" value="NZ_VLKH01000001.1"/>
</dbReference>